<dbReference type="AlphaFoldDB" id="A0AAD9DHH0"/>
<gene>
    <name evidence="11" type="ORF">QTG54_002632</name>
</gene>
<dbReference type="SUPFAM" id="SSF51283">
    <property type="entry name" value="dUTPase-like"/>
    <property type="match status" value="1"/>
</dbReference>
<evidence type="ECO:0000256" key="6">
    <source>
        <dbReference type="ARBA" id="ARBA00023080"/>
    </source>
</evidence>
<dbReference type="EC" id="3.6.1.23" evidence="8"/>
<dbReference type="InterPro" id="IPR033704">
    <property type="entry name" value="dUTPase_trimeric"/>
</dbReference>
<dbReference type="GO" id="GO:0046081">
    <property type="term" value="P:dUTP catabolic process"/>
    <property type="evidence" value="ECO:0007669"/>
    <property type="project" value="UniProtKB-UniRule"/>
</dbReference>
<evidence type="ECO:0000256" key="9">
    <source>
        <dbReference type="SAM" id="MobiDB-lite"/>
    </source>
</evidence>
<evidence type="ECO:0000256" key="3">
    <source>
        <dbReference type="ARBA" id="ARBA00006581"/>
    </source>
</evidence>
<comment type="catalytic activity">
    <reaction evidence="7 8">
        <text>dUTP + H2O = dUMP + diphosphate + H(+)</text>
        <dbReference type="Rhea" id="RHEA:10248"/>
        <dbReference type="ChEBI" id="CHEBI:15377"/>
        <dbReference type="ChEBI" id="CHEBI:15378"/>
        <dbReference type="ChEBI" id="CHEBI:33019"/>
        <dbReference type="ChEBI" id="CHEBI:61555"/>
        <dbReference type="ChEBI" id="CHEBI:246422"/>
        <dbReference type="EC" id="3.6.1.23"/>
    </reaction>
</comment>
<feature type="region of interest" description="Disordered" evidence="9">
    <location>
        <begin position="184"/>
        <end position="209"/>
    </location>
</feature>
<dbReference type="FunFam" id="2.70.40.10:FF:000004">
    <property type="entry name" value="Deoxyuridine triphosphatase"/>
    <property type="match status" value="1"/>
</dbReference>
<evidence type="ECO:0000313" key="11">
    <source>
        <dbReference type="EMBL" id="KAK1746025.1"/>
    </source>
</evidence>
<sequence>KIHHPPSLQICNIHPQNTVTIPPLVRLLRHSALLACCTTNIISPIHALKMSNSNVLQVKFLSPNAVMPTRGSPQSAGFDLSAAEPKVVPAGGRAVVKTDLSIACPEGTYARIAPRSGLAVKKMIDCGAGVVDADYRGNVGVVLFNFGSEDFEVSIGDRIAQLILEQISMVPAVQVDELTETERGVGGFGSTGVSKNDNSEGSVEKKARTISPTEGFKRWSELID</sequence>
<comment type="similarity">
    <text evidence="3 8">Belongs to the dUTPase family.</text>
</comment>
<dbReference type="NCBIfam" id="TIGR00576">
    <property type="entry name" value="dut"/>
    <property type="match status" value="1"/>
</dbReference>
<feature type="non-terminal residue" evidence="11">
    <location>
        <position position="224"/>
    </location>
</feature>
<evidence type="ECO:0000256" key="4">
    <source>
        <dbReference type="ARBA" id="ARBA00022801"/>
    </source>
</evidence>
<dbReference type="InterPro" id="IPR036157">
    <property type="entry name" value="dUTPase-like_sf"/>
</dbReference>
<evidence type="ECO:0000256" key="7">
    <source>
        <dbReference type="ARBA" id="ARBA00047686"/>
    </source>
</evidence>
<dbReference type="GO" id="GO:0004170">
    <property type="term" value="F:dUTP diphosphatase activity"/>
    <property type="evidence" value="ECO:0007669"/>
    <property type="project" value="UniProtKB-UniRule"/>
</dbReference>
<evidence type="ECO:0000256" key="2">
    <source>
        <dbReference type="ARBA" id="ARBA00005142"/>
    </source>
</evidence>
<organism evidence="11 12">
    <name type="scientific">Skeletonema marinoi</name>
    <dbReference type="NCBI Taxonomy" id="267567"/>
    <lineage>
        <taxon>Eukaryota</taxon>
        <taxon>Sar</taxon>
        <taxon>Stramenopiles</taxon>
        <taxon>Ochrophyta</taxon>
        <taxon>Bacillariophyta</taxon>
        <taxon>Coscinodiscophyceae</taxon>
        <taxon>Thalassiosirophycidae</taxon>
        <taxon>Thalassiosirales</taxon>
        <taxon>Skeletonemataceae</taxon>
        <taxon>Skeletonema</taxon>
        <taxon>Skeletonema marinoi-dohrnii complex</taxon>
    </lineage>
</organism>
<accession>A0AAD9DHH0</accession>
<evidence type="ECO:0000256" key="1">
    <source>
        <dbReference type="ARBA" id="ARBA00001946"/>
    </source>
</evidence>
<keyword evidence="6 8" id="KW-0546">Nucleotide metabolism</keyword>
<dbReference type="NCBIfam" id="NF001862">
    <property type="entry name" value="PRK00601.1"/>
    <property type="match status" value="1"/>
</dbReference>
<protein>
    <recommendedName>
        <fullName evidence="8">Deoxyuridine 5'-triphosphate nucleotidohydrolase</fullName>
        <shortName evidence="8">dUTPase</shortName>
        <ecNumber evidence="8">3.6.1.23</ecNumber>
    </recommendedName>
    <alternativeName>
        <fullName evidence="8">dUTP pyrophosphatase</fullName>
    </alternativeName>
</protein>
<dbReference type="Pfam" id="PF00692">
    <property type="entry name" value="dUTPase"/>
    <property type="match status" value="1"/>
</dbReference>
<evidence type="ECO:0000256" key="5">
    <source>
        <dbReference type="ARBA" id="ARBA00022842"/>
    </source>
</evidence>
<dbReference type="GO" id="GO:0000287">
    <property type="term" value="F:magnesium ion binding"/>
    <property type="evidence" value="ECO:0007669"/>
    <property type="project" value="UniProtKB-UniRule"/>
</dbReference>
<reference evidence="11" key="1">
    <citation type="submission" date="2023-06" db="EMBL/GenBank/DDBJ databases">
        <title>Survivors Of The Sea: Transcriptome response of Skeletonema marinoi to long-term dormancy.</title>
        <authorList>
            <person name="Pinder M.I.M."/>
            <person name="Kourtchenko O."/>
            <person name="Robertson E.K."/>
            <person name="Larsson T."/>
            <person name="Maumus F."/>
            <person name="Osuna-Cruz C.M."/>
            <person name="Vancaester E."/>
            <person name="Stenow R."/>
            <person name="Vandepoele K."/>
            <person name="Ploug H."/>
            <person name="Bruchert V."/>
            <person name="Godhe A."/>
            <person name="Topel M."/>
        </authorList>
    </citation>
    <scope>NUCLEOTIDE SEQUENCE</scope>
    <source>
        <strain evidence="11">R05AC</strain>
    </source>
</reference>
<keyword evidence="5 8" id="KW-0460">Magnesium</keyword>
<feature type="domain" description="dUTPase-like" evidence="10">
    <location>
        <begin position="65"/>
        <end position="192"/>
    </location>
</feature>
<dbReference type="PANTHER" id="PTHR11241">
    <property type="entry name" value="DEOXYURIDINE 5'-TRIPHOSPHATE NUCLEOTIDOHYDROLASE"/>
    <property type="match status" value="1"/>
</dbReference>
<dbReference type="Gene3D" id="2.70.40.10">
    <property type="match status" value="1"/>
</dbReference>
<dbReference type="InterPro" id="IPR029054">
    <property type="entry name" value="dUTPase-like"/>
</dbReference>
<dbReference type="EMBL" id="JATAAI010000004">
    <property type="protein sequence ID" value="KAK1746025.1"/>
    <property type="molecule type" value="Genomic_DNA"/>
</dbReference>
<evidence type="ECO:0000256" key="8">
    <source>
        <dbReference type="RuleBase" id="RU367024"/>
    </source>
</evidence>
<keyword evidence="12" id="KW-1185">Reference proteome</keyword>
<dbReference type="CDD" id="cd07557">
    <property type="entry name" value="trimeric_dUTPase"/>
    <property type="match status" value="1"/>
</dbReference>
<proteinExistence type="inferred from homology"/>
<feature type="compositionally biased region" description="Polar residues" evidence="9">
    <location>
        <begin position="191"/>
        <end position="201"/>
    </location>
</feature>
<comment type="pathway">
    <text evidence="2 8">Pyrimidine metabolism; dUMP biosynthesis; dUMP from dCTP (dUTP route): step 2/2.</text>
</comment>
<comment type="caution">
    <text evidence="11">The sequence shown here is derived from an EMBL/GenBank/DDBJ whole genome shotgun (WGS) entry which is preliminary data.</text>
</comment>
<evidence type="ECO:0000259" key="10">
    <source>
        <dbReference type="Pfam" id="PF00692"/>
    </source>
</evidence>
<dbReference type="PANTHER" id="PTHR11241:SF0">
    <property type="entry name" value="DEOXYURIDINE 5'-TRIPHOSPHATE NUCLEOTIDOHYDROLASE"/>
    <property type="match status" value="1"/>
</dbReference>
<dbReference type="GO" id="GO:0006226">
    <property type="term" value="P:dUMP biosynthetic process"/>
    <property type="evidence" value="ECO:0007669"/>
    <property type="project" value="UniProtKB-UniRule"/>
</dbReference>
<keyword evidence="4 8" id="KW-0378">Hydrolase</keyword>
<dbReference type="Proteomes" id="UP001224775">
    <property type="component" value="Unassembled WGS sequence"/>
</dbReference>
<keyword evidence="8" id="KW-0479">Metal-binding</keyword>
<evidence type="ECO:0000313" key="12">
    <source>
        <dbReference type="Proteomes" id="UP001224775"/>
    </source>
</evidence>
<name>A0AAD9DHH0_9STRA</name>
<comment type="function">
    <text evidence="8">Involved in nucleotide metabolism via production of dUMP, the immediate precursor of thymidine nucleotides, and decreases the intracellular concentration of dUTP so that uracil cannot be incorporated into DNA.</text>
</comment>
<dbReference type="InterPro" id="IPR008181">
    <property type="entry name" value="dUTPase"/>
</dbReference>
<comment type="cofactor">
    <cofactor evidence="1 8">
        <name>Mg(2+)</name>
        <dbReference type="ChEBI" id="CHEBI:18420"/>
    </cofactor>
</comment>